<keyword evidence="2" id="KW-1185">Reference proteome</keyword>
<name>A0A0L0F076_9EUKA</name>
<protein>
    <submittedName>
        <fullName evidence="1">Uncharacterized protein</fullName>
    </submittedName>
</protein>
<gene>
    <name evidence="1" type="ORF">SARC_17452</name>
</gene>
<dbReference type="EMBL" id="KQ252400">
    <property type="protein sequence ID" value="KNC70029.1"/>
    <property type="molecule type" value="Genomic_DNA"/>
</dbReference>
<feature type="non-terminal residue" evidence="1">
    <location>
        <position position="1"/>
    </location>
</feature>
<dbReference type="RefSeq" id="XP_014143931.1">
    <property type="nucleotide sequence ID" value="XM_014288456.1"/>
</dbReference>
<dbReference type="AlphaFoldDB" id="A0A0L0F076"/>
<reference evidence="1 2" key="1">
    <citation type="submission" date="2011-02" db="EMBL/GenBank/DDBJ databases">
        <title>The Genome Sequence of Sphaeroforma arctica JP610.</title>
        <authorList>
            <consortium name="The Broad Institute Genome Sequencing Platform"/>
            <person name="Russ C."/>
            <person name="Cuomo C."/>
            <person name="Young S.K."/>
            <person name="Zeng Q."/>
            <person name="Gargeya S."/>
            <person name="Alvarado L."/>
            <person name="Berlin A."/>
            <person name="Chapman S.B."/>
            <person name="Chen Z."/>
            <person name="Freedman E."/>
            <person name="Gellesch M."/>
            <person name="Goldberg J."/>
            <person name="Griggs A."/>
            <person name="Gujja S."/>
            <person name="Heilman E."/>
            <person name="Heiman D."/>
            <person name="Howarth C."/>
            <person name="Mehta T."/>
            <person name="Neiman D."/>
            <person name="Pearson M."/>
            <person name="Roberts A."/>
            <person name="Saif S."/>
            <person name="Shea T."/>
            <person name="Shenoy N."/>
            <person name="Sisk P."/>
            <person name="Stolte C."/>
            <person name="Sykes S."/>
            <person name="White J."/>
            <person name="Yandava C."/>
            <person name="Burger G."/>
            <person name="Gray M.W."/>
            <person name="Holland P.W.H."/>
            <person name="King N."/>
            <person name="Lang F.B.F."/>
            <person name="Roger A.J."/>
            <person name="Ruiz-Trillo I."/>
            <person name="Haas B."/>
            <person name="Nusbaum C."/>
            <person name="Birren B."/>
        </authorList>
    </citation>
    <scope>NUCLEOTIDE SEQUENCE [LARGE SCALE GENOMIC DNA]</scope>
    <source>
        <strain evidence="1 2">JP610</strain>
    </source>
</reference>
<dbReference type="Proteomes" id="UP000054560">
    <property type="component" value="Unassembled WGS sequence"/>
</dbReference>
<evidence type="ECO:0000313" key="2">
    <source>
        <dbReference type="Proteomes" id="UP000054560"/>
    </source>
</evidence>
<accession>A0A0L0F076</accession>
<evidence type="ECO:0000313" key="1">
    <source>
        <dbReference type="EMBL" id="KNC70029.1"/>
    </source>
</evidence>
<organism evidence="1 2">
    <name type="scientific">Sphaeroforma arctica JP610</name>
    <dbReference type="NCBI Taxonomy" id="667725"/>
    <lineage>
        <taxon>Eukaryota</taxon>
        <taxon>Ichthyosporea</taxon>
        <taxon>Ichthyophonida</taxon>
        <taxon>Sphaeroforma</taxon>
    </lineage>
</organism>
<dbReference type="GeneID" id="25917956"/>
<proteinExistence type="predicted"/>
<sequence length="59" mass="6816">CTEPLFQNIELILSKLATTITCFPLHDMLVMLSFERIRVGPKTVDMLFKDIWSVGDCER</sequence>